<feature type="domain" description="DUF5683" evidence="2">
    <location>
        <begin position="57"/>
        <end position="218"/>
    </location>
</feature>
<evidence type="ECO:0000259" key="2">
    <source>
        <dbReference type="Pfam" id="PF18935"/>
    </source>
</evidence>
<evidence type="ECO:0000313" key="3">
    <source>
        <dbReference type="EMBL" id="NJB72264.1"/>
    </source>
</evidence>
<dbReference type="Proteomes" id="UP000590442">
    <property type="component" value="Unassembled WGS sequence"/>
</dbReference>
<proteinExistence type="predicted"/>
<dbReference type="RefSeq" id="WP_394352762.1">
    <property type="nucleotide sequence ID" value="NZ_JAATJJ010000002.1"/>
</dbReference>
<comment type="caution">
    <text evidence="3">The sequence shown here is derived from an EMBL/GenBank/DDBJ whole genome shotgun (WGS) entry which is preliminary data.</text>
</comment>
<dbReference type="InterPro" id="IPR043738">
    <property type="entry name" value="DUF5683"/>
</dbReference>
<feature type="chain" id="PRO_5032913469" description="DUF5683 domain-containing protein" evidence="1">
    <location>
        <begin position="21"/>
        <end position="218"/>
    </location>
</feature>
<evidence type="ECO:0000256" key="1">
    <source>
        <dbReference type="SAM" id="SignalP"/>
    </source>
</evidence>
<protein>
    <recommendedName>
        <fullName evidence="2">DUF5683 domain-containing protein</fullName>
    </recommendedName>
</protein>
<reference evidence="3 4" key="1">
    <citation type="submission" date="2020-03" db="EMBL/GenBank/DDBJ databases">
        <title>Genomic Encyclopedia of Type Strains, Phase IV (KMG-IV): sequencing the most valuable type-strain genomes for metagenomic binning, comparative biology and taxonomic classification.</title>
        <authorList>
            <person name="Goeker M."/>
        </authorList>
    </citation>
    <scope>NUCLEOTIDE SEQUENCE [LARGE SCALE GENOMIC DNA]</scope>
    <source>
        <strain evidence="3 4">DSM 29762</strain>
    </source>
</reference>
<dbReference type="Pfam" id="PF18935">
    <property type="entry name" value="DUF5683"/>
    <property type="match status" value="1"/>
</dbReference>
<keyword evidence="4" id="KW-1185">Reference proteome</keyword>
<evidence type="ECO:0000313" key="4">
    <source>
        <dbReference type="Proteomes" id="UP000590442"/>
    </source>
</evidence>
<dbReference type="EMBL" id="JAATJJ010000002">
    <property type="protein sequence ID" value="NJB72264.1"/>
    <property type="molecule type" value="Genomic_DNA"/>
</dbReference>
<accession>A0A846R4G7</accession>
<organism evidence="3 4">
    <name type="scientific">Saonia flava</name>
    <dbReference type="NCBI Taxonomy" id="523696"/>
    <lineage>
        <taxon>Bacteria</taxon>
        <taxon>Pseudomonadati</taxon>
        <taxon>Bacteroidota</taxon>
        <taxon>Flavobacteriia</taxon>
        <taxon>Flavobacteriales</taxon>
        <taxon>Flavobacteriaceae</taxon>
        <taxon>Saonia</taxon>
    </lineage>
</organism>
<sequence>MNKSHSLFLLFFLFVAFSWAQDVTPPDQELDSIQTNLKEEGIVVQDSLFTKREEINPLAPSKAAFYSAVLPGLGQIYNKRYWKAPIVWGALGTGVYVYLFNDDSYDRYRTAFKRRRAGFTDDEFYDLNPNDDFIPTEPNVSEEALQDGQERYQRDRDLALLVTIIMYALNVVDANVDAHLKQFNVDDNLSLDMDIKPYLDYNTITASPSYGMALTIKF</sequence>
<gene>
    <name evidence="3" type="ORF">GGR42_002755</name>
</gene>
<dbReference type="AlphaFoldDB" id="A0A846R4G7"/>
<name>A0A846R4G7_9FLAO</name>
<feature type="signal peptide" evidence="1">
    <location>
        <begin position="1"/>
        <end position="20"/>
    </location>
</feature>
<keyword evidence="1" id="KW-0732">Signal</keyword>